<dbReference type="GO" id="GO:0005886">
    <property type="term" value="C:plasma membrane"/>
    <property type="evidence" value="ECO:0007669"/>
    <property type="project" value="UniProtKB-SubCell"/>
</dbReference>
<feature type="domain" description="VTT" evidence="7">
    <location>
        <begin position="85"/>
        <end position="203"/>
    </location>
</feature>
<accession>A0A976FMD7</accession>
<evidence type="ECO:0000256" key="6">
    <source>
        <dbReference type="SAM" id="Phobius"/>
    </source>
</evidence>
<dbReference type="InterPro" id="IPR032816">
    <property type="entry name" value="VTT_dom"/>
</dbReference>
<dbReference type="Pfam" id="PF09335">
    <property type="entry name" value="VTT_dom"/>
    <property type="match status" value="2"/>
</dbReference>
<keyword evidence="9" id="KW-1185">Reference proteome</keyword>
<feature type="transmembrane region" description="Helical" evidence="6">
    <location>
        <begin position="223"/>
        <end position="244"/>
    </location>
</feature>
<proteinExistence type="predicted"/>
<evidence type="ECO:0000256" key="5">
    <source>
        <dbReference type="ARBA" id="ARBA00023136"/>
    </source>
</evidence>
<feature type="transmembrane region" description="Helical" evidence="6">
    <location>
        <begin position="502"/>
        <end position="523"/>
    </location>
</feature>
<feature type="transmembrane region" description="Helical" evidence="6">
    <location>
        <begin position="66"/>
        <end position="85"/>
    </location>
</feature>
<evidence type="ECO:0000256" key="1">
    <source>
        <dbReference type="ARBA" id="ARBA00004651"/>
    </source>
</evidence>
<evidence type="ECO:0000313" key="9">
    <source>
        <dbReference type="Proteomes" id="UP000294530"/>
    </source>
</evidence>
<organism evidence="8 9">
    <name type="scientific">Bremia lactucae</name>
    <name type="common">Lettuce downy mildew</name>
    <dbReference type="NCBI Taxonomy" id="4779"/>
    <lineage>
        <taxon>Eukaryota</taxon>
        <taxon>Sar</taxon>
        <taxon>Stramenopiles</taxon>
        <taxon>Oomycota</taxon>
        <taxon>Peronosporomycetes</taxon>
        <taxon>Peronosporales</taxon>
        <taxon>Peronosporaceae</taxon>
        <taxon>Bremia</taxon>
    </lineage>
</organism>
<dbReference type="OrthoDB" id="166803at2759"/>
<dbReference type="InterPro" id="IPR015414">
    <property type="entry name" value="TMEM64"/>
</dbReference>
<feature type="transmembrane region" description="Helical" evidence="6">
    <location>
        <begin position="350"/>
        <end position="368"/>
    </location>
</feature>
<dbReference type="KEGG" id="blac:94348671"/>
<dbReference type="AlphaFoldDB" id="A0A976FMD7"/>
<evidence type="ECO:0000256" key="3">
    <source>
        <dbReference type="ARBA" id="ARBA00022692"/>
    </source>
</evidence>
<evidence type="ECO:0000313" key="8">
    <source>
        <dbReference type="EMBL" id="TDH69056.1"/>
    </source>
</evidence>
<reference evidence="8 9" key="1">
    <citation type="journal article" date="2021" name="Genome Biol.">
        <title>AFLAP: assembly-free linkage analysis pipeline using k-mers from genome sequencing data.</title>
        <authorList>
            <person name="Fletcher K."/>
            <person name="Zhang L."/>
            <person name="Gil J."/>
            <person name="Han R."/>
            <person name="Cavanaugh K."/>
            <person name="Michelmore R."/>
        </authorList>
    </citation>
    <scope>NUCLEOTIDE SEQUENCE [LARGE SCALE GENOMIC DNA]</scope>
    <source>
        <strain evidence="8 9">SF5</strain>
    </source>
</reference>
<feature type="transmembrane region" description="Helical" evidence="6">
    <location>
        <begin position="419"/>
        <end position="442"/>
    </location>
</feature>
<keyword evidence="3 6" id="KW-0812">Transmembrane</keyword>
<keyword evidence="4 6" id="KW-1133">Transmembrane helix</keyword>
<dbReference type="PANTHER" id="PTHR12677:SF59">
    <property type="entry name" value="GOLGI APPARATUS MEMBRANE PROTEIN TVP38-RELATED"/>
    <property type="match status" value="1"/>
</dbReference>
<keyword evidence="5 6" id="KW-0472">Membrane</keyword>
<dbReference type="GeneID" id="94348671"/>
<feature type="transmembrane region" description="Helical" evidence="6">
    <location>
        <begin position="32"/>
        <end position="51"/>
    </location>
</feature>
<name>A0A976FMD7_BRELC</name>
<gene>
    <name evidence="8" type="ORF">CCR75_004914</name>
</gene>
<dbReference type="RefSeq" id="XP_067818555.1">
    <property type="nucleotide sequence ID" value="XM_067963000.1"/>
</dbReference>
<feature type="transmembrane region" description="Helical" evidence="6">
    <location>
        <begin position="462"/>
        <end position="481"/>
    </location>
</feature>
<dbReference type="PANTHER" id="PTHR12677">
    <property type="entry name" value="GOLGI APPARATUS MEMBRANE PROTEIN TVP38-RELATED"/>
    <property type="match status" value="1"/>
</dbReference>
<dbReference type="Proteomes" id="UP000294530">
    <property type="component" value="Unassembled WGS sequence"/>
</dbReference>
<feature type="transmembrane region" description="Helical" evidence="6">
    <location>
        <begin position="543"/>
        <end position="565"/>
    </location>
</feature>
<evidence type="ECO:0000259" key="7">
    <source>
        <dbReference type="Pfam" id="PF09335"/>
    </source>
</evidence>
<feature type="domain" description="VTT" evidence="7">
    <location>
        <begin position="407"/>
        <end position="525"/>
    </location>
</feature>
<sequence length="617" mass="67314">MVPNYGIGVVAHSSMTQRDDGKRRQRQLQLRLGFFAVLLTTVVSLLFLLPVRRYMEITSAWADEHVVLGTLGFILVFWVAVPLCLPATALEMMVGSLFGVPIAVVVITIGKTGGSTLAFLLGRCMGKELIGTYLSTNYPAFRAFSEILNSPSWKPVLLFQLSSIPNLVKVYSLAVTHVSISRFAVSSAIGTLPHAVLWASVGEQATDIAAIITGETKVSTSRMVVVVTGLALTTLAITFLVVYTKRQLEVLQKREGRSSREEGHLIAVEIDGATIKKSTTPNARLPTLTDFVWTSETTQDSHIAQAKNSPISFLPYSKPNRICSDYSLFRICRATRGSWSMHTSNTLKRWLKAAVWMTLLGGIAYIFIKIVPMKLFIANSMTWIQTNPTIGAMVLPLVLTLAVLLCIPSPGVEILAGSMFGLVAGTLLCVLGKTIGQMIAFLTAKHFGKDRISEFLKTNFPTFATLATVLQSSSWKLLLLIQVANVPHLVKCCGLAIADISAYRFAASSAMGGLPYAILWSYIGVYGNNLVTADLSGTSFRHHMVLGVGGTILTVLSIWWLVVYTKQQLHKELQRVQNVLYAKDTLITISTLENRIAGAQNGVLRPETLTTTRTAVC</sequence>
<evidence type="ECO:0000256" key="2">
    <source>
        <dbReference type="ARBA" id="ARBA00022475"/>
    </source>
</evidence>
<comment type="subcellular location">
    <subcellularLocation>
        <location evidence="1">Cell membrane</location>
        <topology evidence="1">Multi-pass membrane protein</topology>
    </subcellularLocation>
</comment>
<evidence type="ECO:0000256" key="4">
    <source>
        <dbReference type="ARBA" id="ARBA00022989"/>
    </source>
</evidence>
<comment type="caution">
    <text evidence="8">The sequence shown here is derived from an EMBL/GenBank/DDBJ whole genome shotgun (WGS) entry which is preliminary data.</text>
</comment>
<feature type="transmembrane region" description="Helical" evidence="6">
    <location>
        <begin position="388"/>
        <end position="407"/>
    </location>
</feature>
<dbReference type="EMBL" id="SHOA02000019">
    <property type="protein sequence ID" value="TDH69056.1"/>
    <property type="molecule type" value="Genomic_DNA"/>
</dbReference>
<keyword evidence="2" id="KW-1003">Cell membrane</keyword>
<protein>
    <recommendedName>
        <fullName evidence="7">VTT domain-containing protein</fullName>
    </recommendedName>
</protein>
<feature type="transmembrane region" description="Helical" evidence="6">
    <location>
        <begin position="97"/>
        <end position="121"/>
    </location>
</feature>